<dbReference type="OrthoDB" id="3293at2157"/>
<reference evidence="2 3" key="1">
    <citation type="submission" date="2018-02" db="EMBL/GenBank/DDBJ databases">
        <title>Complete genome of Nitrosopumilus oxyclinae HCE1.</title>
        <authorList>
            <person name="Qin W."/>
            <person name="Zheng Y."/>
            <person name="Stahl D.A."/>
        </authorList>
    </citation>
    <scope>NUCLEOTIDE SEQUENCE [LARGE SCALE GENOMIC DNA]</scope>
    <source>
        <strain evidence="2 3">HCE1</strain>
    </source>
</reference>
<dbReference type="EMBL" id="CP026994">
    <property type="protein sequence ID" value="QLH04487.1"/>
    <property type="molecule type" value="Genomic_DNA"/>
</dbReference>
<name>A0A7D5M4F3_9ARCH</name>
<gene>
    <name evidence="2" type="ORF">C5F49_03490</name>
</gene>
<protein>
    <recommendedName>
        <fullName evidence="1">SHOCT domain-containing protein</fullName>
    </recommendedName>
</protein>
<feature type="domain" description="SHOCT" evidence="1">
    <location>
        <begin position="93"/>
        <end position="118"/>
    </location>
</feature>
<evidence type="ECO:0000313" key="2">
    <source>
        <dbReference type="EMBL" id="QLH04487.1"/>
    </source>
</evidence>
<dbReference type="RefSeq" id="WP_179363379.1">
    <property type="nucleotide sequence ID" value="NZ_CP026994.1"/>
</dbReference>
<sequence>MAAKKKTGYIERFLKKADKAIDDGIKRADEALEDAVEFSEMAASQAKKTSDQLSKKALKEKEKIKSRGIKKINEGVTSAKKLTSNSEEDLQMLEKLGKLRKAGVLTEKEFQEKKKKILARI</sequence>
<organism evidence="2 3">
    <name type="scientific">Nitrosopumilus oxyclinae</name>
    <dbReference type="NCBI Taxonomy" id="1959104"/>
    <lineage>
        <taxon>Archaea</taxon>
        <taxon>Nitrososphaerota</taxon>
        <taxon>Nitrososphaeria</taxon>
        <taxon>Nitrosopumilales</taxon>
        <taxon>Nitrosopumilaceae</taxon>
        <taxon>Nitrosopumilus</taxon>
    </lineage>
</organism>
<keyword evidence="3" id="KW-1185">Reference proteome</keyword>
<dbReference type="Proteomes" id="UP000509441">
    <property type="component" value="Chromosome"/>
</dbReference>
<evidence type="ECO:0000259" key="1">
    <source>
        <dbReference type="Pfam" id="PF09851"/>
    </source>
</evidence>
<dbReference type="GeneID" id="56060992"/>
<evidence type="ECO:0000313" key="3">
    <source>
        <dbReference type="Proteomes" id="UP000509441"/>
    </source>
</evidence>
<accession>A0A7D5M4F3</accession>
<proteinExistence type="predicted"/>
<dbReference type="KEGG" id="nox:C5F49_03490"/>
<dbReference type="Pfam" id="PF09851">
    <property type="entry name" value="SHOCT"/>
    <property type="match status" value="1"/>
</dbReference>
<dbReference type="AlphaFoldDB" id="A0A7D5M4F3"/>
<dbReference type="InterPro" id="IPR018649">
    <property type="entry name" value="SHOCT"/>
</dbReference>